<dbReference type="Gene3D" id="2.130.10.80">
    <property type="entry name" value="Galactose oxidase/kelch, beta-propeller"/>
    <property type="match status" value="1"/>
</dbReference>
<evidence type="ECO:0000256" key="2">
    <source>
        <dbReference type="SAM" id="MobiDB-lite"/>
    </source>
</evidence>
<dbReference type="InterPro" id="IPR009880">
    <property type="entry name" value="Glyoxal_oxidase_N"/>
</dbReference>
<dbReference type="InterPro" id="IPR013783">
    <property type="entry name" value="Ig-like_fold"/>
</dbReference>
<accession>A0AAD7M408</accession>
<dbReference type="Gene3D" id="2.60.40.10">
    <property type="entry name" value="Immunoglobulins"/>
    <property type="match status" value="1"/>
</dbReference>
<evidence type="ECO:0000313" key="7">
    <source>
        <dbReference type="Proteomes" id="UP001163823"/>
    </source>
</evidence>
<dbReference type="InterPro" id="IPR011043">
    <property type="entry name" value="Gal_Oxase/kelch_b-propeller"/>
</dbReference>
<sequence length="686" mass="76159">MPSMAALHKVLCILSLLFFIACVQSTLHHHHHHHLLTTAIDKFNNYHNENGEANTIHHHFPHIPNPADLVSDAFHGGSSSQSSPYLGEEEAPHESDIPQNDQPLYTGNDFNNGNQIENGVVNDQRGKGDSENDVNSGNQIENGDVTDQRVKGDSGLFNSKGGWEIHSQNSAVSAMHLILLPNKKLIMYDATSFRHSEINLTKGVECLKYVKQDQQPAVDCFAHAVEYDVETSKLRPLKVALDPWCSSGALAIDGTLVSVGGFKEGEPAVRYLGTCANCDWREHANIMKDNRWYASQVTLGNGDMLVVGGRKAYSYEFVPKEGQVSQKPFYFPFLYETSDQYEENNLYPFVHLSTDGNLFIFSNNRSILLNPYNNKIIRTYPVLAGGSRNYPASGMSALLPIKLTPDADAKTPIPAEVIICGGNLPYAFRLAEAKTNFLPALQDCGRIEITKPNPIWEKEQMPSRRVMGDMLILPTGDLLLINGAQRGTAAWNDAKEPNLTPALYSPDKPNGKRFTELKPSQIPRMYHSSSAVVPDGKVLVAGSNTNPTYLYKNVEFPTELRVEKFSPPYLGKSLEQHRPVIMEEESVIEFTYGDDFVTQFNLAGEKDLNKQDIMVTIYPPPFTTHGYSMNQRLLILGINGVKIVSDGVFQVDSVAPPSGVLAPPGYYLLFVVHRGVPSKAMWVRIK</sequence>
<keyword evidence="7" id="KW-1185">Reference proteome</keyword>
<dbReference type="InterPro" id="IPR037293">
    <property type="entry name" value="Gal_Oxidase_central_sf"/>
</dbReference>
<organism evidence="6 7">
    <name type="scientific">Quillaja saponaria</name>
    <name type="common">Soap bark tree</name>
    <dbReference type="NCBI Taxonomy" id="32244"/>
    <lineage>
        <taxon>Eukaryota</taxon>
        <taxon>Viridiplantae</taxon>
        <taxon>Streptophyta</taxon>
        <taxon>Embryophyta</taxon>
        <taxon>Tracheophyta</taxon>
        <taxon>Spermatophyta</taxon>
        <taxon>Magnoliopsida</taxon>
        <taxon>eudicotyledons</taxon>
        <taxon>Gunneridae</taxon>
        <taxon>Pentapetalae</taxon>
        <taxon>rosids</taxon>
        <taxon>fabids</taxon>
        <taxon>Fabales</taxon>
        <taxon>Quillajaceae</taxon>
        <taxon>Quillaja</taxon>
    </lineage>
</organism>
<feature type="domain" description="Glyoxal oxidase N-terminal" evidence="4">
    <location>
        <begin position="175"/>
        <end position="569"/>
    </location>
</feature>
<comment type="caution">
    <text evidence="6">The sequence shown here is derived from an EMBL/GenBank/DDBJ whole genome shotgun (WGS) entry which is preliminary data.</text>
</comment>
<dbReference type="PANTHER" id="PTHR32208:SF93">
    <property type="entry name" value="ALDEHYDE OXIDASE GLOX1"/>
    <property type="match status" value="1"/>
</dbReference>
<name>A0AAD7M408_QUISA</name>
<gene>
    <name evidence="6" type="ORF">O6P43_007895</name>
</gene>
<evidence type="ECO:0000256" key="3">
    <source>
        <dbReference type="SAM" id="SignalP"/>
    </source>
</evidence>
<dbReference type="SUPFAM" id="SSF50965">
    <property type="entry name" value="Galactose oxidase, central domain"/>
    <property type="match status" value="1"/>
</dbReference>
<dbReference type="Pfam" id="PF07250">
    <property type="entry name" value="Glyoxal_oxid_N"/>
    <property type="match status" value="1"/>
</dbReference>
<dbReference type="PANTHER" id="PTHR32208">
    <property type="entry name" value="SECRETED PROTEIN-RELATED"/>
    <property type="match status" value="1"/>
</dbReference>
<proteinExistence type="predicted"/>
<evidence type="ECO:0000259" key="5">
    <source>
        <dbReference type="Pfam" id="PF09118"/>
    </source>
</evidence>
<protein>
    <submittedName>
        <fullName evidence="6">Galactose oxidase</fullName>
    </submittedName>
</protein>
<dbReference type="Proteomes" id="UP001163823">
    <property type="component" value="Chromosome 4"/>
</dbReference>
<dbReference type="Pfam" id="PF09118">
    <property type="entry name" value="GO-like_E_set"/>
    <property type="match status" value="1"/>
</dbReference>
<evidence type="ECO:0000313" key="6">
    <source>
        <dbReference type="EMBL" id="KAJ7969574.1"/>
    </source>
</evidence>
<dbReference type="InterPro" id="IPR015202">
    <property type="entry name" value="GO-like_E_set"/>
</dbReference>
<dbReference type="SUPFAM" id="SSF81296">
    <property type="entry name" value="E set domains"/>
    <property type="match status" value="1"/>
</dbReference>
<reference evidence="6" key="1">
    <citation type="journal article" date="2023" name="Science">
        <title>Elucidation of the pathway for biosynthesis of saponin adjuvants from the soapbark tree.</title>
        <authorList>
            <person name="Reed J."/>
            <person name="Orme A."/>
            <person name="El-Demerdash A."/>
            <person name="Owen C."/>
            <person name="Martin L.B.B."/>
            <person name="Misra R.C."/>
            <person name="Kikuchi S."/>
            <person name="Rejzek M."/>
            <person name="Martin A.C."/>
            <person name="Harkess A."/>
            <person name="Leebens-Mack J."/>
            <person name="Louveau T."/>
            <person name="Stephenson M.J."/>
            <person name="Osbourn A."/>
        </authorList>
    </citation>
    <scope>NUCLEOTIDE SEQUENCE</scope>
    <source>
        <strain evidence="6">S10</strain>
    </source>
</reference>
<dbReference type="InterPro" id="IPR014756">
    <property type="entry name" value="Ig_E-set"/>
</dbReference>
<evidence type="ECO:0000259" key="4">
    <source>
        <dbReference type="Pfam" id="PF07250"/>
    </source>
</evidence>
<dbReference type="AlphaFoldDB" id="A0AAD7M408"/>
<feature type="chain" id="PRO_5042086165" evidence="3">
    <location>
        <begin position="26"/>
        <end position="686"/>
    </location>
</feature>
<dbReference type="CDD" id="cd02851">
    <property type="entry name" value="E_set_GO_C"/>
    <property type="match status" value="1"/>
</dbReference>
<feature type="compositionally biased region" description="Polar residues" evidence="2">
    <location>
        <begin position="97"/>
        <end position="117"/>
    </location>
</feature>
<feature type="region of interest" description="Disordered" evidence="2">
    <location>
        <begin position="67"/>
        <end position="153"/>
    </location>
</feature>
<evidence type="ECO:0000256" key="1">
    <source>
        <dbReference type="ARBA" id="ARBA00022729"/>
    </source>
</evidence>
<feature type="signal peptide" evidence="3">
    <location>
        <begin position="1"/>
        <end position="25"/>
    </location>
</feature>
<keyword evidence="1 3" id="KW-0732">Signal</keyword>
<dbReference type="EMBL" id="JARAOO010000004">
    <property type="protein sequence ID" value="KAJ7969574.1"/>
    <property type="molecule type" value="Genomic_DNA"/>
</dbReference>
<dbReference type="KEGG" id="qsa:O6P43_007895"/>
<feature type="domain" description="Galactose oxidase-like Early set" evidence="5">
    <location>
        <begin position="578"/>
        <end position="685"/>
    </location>
</feature>